<dbReference type="Pfam" id="PF02826">
    <property type="entry name" value="2-Hacid_dh_C"/>
    <property type="match status" value="1"/>
</dbReference>
<dbReference type="InterPro" id="IPR029753">
    <property type="entry name" value="D-isomer_DH_CS"/>
</dbReference>
<keyword evidence="1" id="KW-0560">Oxidoreductase</keyword>
<protein>
    <recommendedName>
        <fullName evidence="3">D-isomer specific 2-hydroxyacid dehydrogenase NAD-binding domain-containing protein</fullName>
    </recommendedName>
</protein>
<dbReference type="SUPFAM" id="SSF51735">
    <property type="entry name" value="NAD(P)-binding Rossmann-fold domains"/>
    <property type="match status" value="1"/>
</dbReference>
<proteinExistence type="predicted"/>
<sequence length="132" mass="14872">MSLEELCRKSEIVSIHVPLSDATRHMVNAEVFRLMKRSAVLINTSRGAVVDEKQLVEALASGQIFDACLDVYENETLGQDSPLREMDQVILTPHTAGLPDGAKFHKKRYEFFASNIRKVMAGERPNCWLNEP</sequence>
<dbReference type="Gene3D" id="3.40.50.720">
    <property type="entry name" value="NAD(P)-binding Rossmann-like Domain"/>
    <property type="match status" value="2"/>
</dbReference>
<dbReference type="InterPro" id="IPR050223">
    <property type="entry name" value="D-isomer_2-hydroxyacid_DH"/>
</dbReference>
<evidence type="ECO:0000313" key="5">
    <source>
        <dbReference type="Proteomes" id="UP001204320"/>
    </source>
</evidence>
<dbReference type="RefSeq" id="WP_258499827.1">
    <property type="nucleotide sequence ID" value="NZ_JANSKA010000011.1"/>
</dbReference>
<organism evidence="4 5">
    <name type="scientific">Tractidigestivibacter montrealensis</name>
    <dbReference type="NCBI Taxonomy" id="2972466"/>
    <lineage>
        <taxon>Bacteria</taxon>
        <taxon>Bacillati</taxon>
        <taxon>Actinomycetota</taxon>
        <taxon>Coriobacteriia</taxon>
        <taxon>Coriobacteriales</taxon>
        <taxon>Atopobiaceae</taxon>
        <taxon>Tractidigestivibacter</taxon>
    </lineage>
</organism>
<name>A0ABT1ZB47_9ACTN</name>
<dbReference type="InterPro" id="IPR006140">
    <property type="entry name" value="D-isomer_DH_NAD-bd"/>
</dbReference>
<reference evidence="4 5" key="1">
    <citation type="submission" date="2022-08" db="EMBL/GenBank/DDBJ databases">
        <title>Tractidigestivibacter montrealensis type strain KD21.</title>
        <authorList>
            <person name="Diop K."/>
            <person name="Richard C."/>
            <person name="Routy B."/>
        </authorList>
    </citation>
    <scope>NUCLEOTIDE SEQUENCE [LARGE SCALE GENOMIC DNA]</scope>
    <source>
        <strain evidence="4 5">KD21</strain>
    </source>
</reference>
<evidence type="ECO:0000256" key="2">
    <source>
        <dbReference type="ARBA" id="ARBA00023027"/>
    </source>
</evidence>
<comment type="caution">
    <text evidence="4">The sequence shown here is derived from an EMBL/GenBank/DDBJ whole genome shotgun (WGS) entry which is preliminary data.</text>
</comment>
<dbReference type="Proteomes" id="UP001204320">
    <property type="component" value="Unassembled WGS sequence"/>
</dbReference>
<gene>
    <name evidence="4" type="ORF">NVS32_10800</name>
</gene>
<dbReference type="InterPro" id="IPR036291">
    <property type="entry name" value="NAD(P)-bd_dom_sf"/>
</dbReference>
<dbReference type="EMBL" id="JANSKA010000011">
    <property type="protein sequence ID" value="MCR9037431.1"/>
    <property type="molecule type" value="Genomic_DNA"/>
</dbReference>
<evidence type="ECO:0000313" key="4">
    <source>
        <dbReference type="EMBL" id="MCR9037431.1"/>
    </source>
</evidence>
<evidence type="ECO:0000259" key="3">
    <source>
        <dbReference type="Pfam" id="PF02826"/>
    </source>
</evidence>
<accession>A0ABT1ZB47</accession>
<feature type="domain" description="D-isomer specific 2-hydroxyacid dehydrogenase NAD-binding" evidence="3">
    <location>
        <begin position="2"/>
        <end position="96"/>
    </location>
</feature>
<dbReference type="PANTHER" id="PTHR10996">
    <property type="entry name" value="2-HYDROXYACID DEHYDROGENASE-RELATED"/>
    <property type="match status" value="1"/>
</dbReference>
<keyword evidence="5" id="KW-1185">Reference proteome</keyword>
<evidence type="ECO:0000256" key="1">
    <source>
        <dbReference type="ARBA" id="ARBA00023002"/>
    </source>
</evidence>
<dbReference type="PANTHER" id="PTHR10996:SF178">
    <property type="entry name" value="2-HYDROXYACID DEHYDROGENASE YGL185C-RELATED"/>
    <property type="match status" value="1"/>
</dbReference>
<keyword evidence="2" id="KW-0520">NAD</keyword>
<dbReference type="PROSITE" id="PS00671">
    <property type="entry name" value="D_2_HYDROXYACID_DH_3"/>
    <property type="match status" value="1"/>
</dbReference>